<dbReference type="Gene3D" id="3.40.50.1260">
    <property type="entry name" value="Phosphoglycerate kinase, N-terminal domain"/>
    <property type="match status" value="2"/>
</dbReference>
<evidence type="ECO:0000256" key="12">
    <source>
        <dbReference type="HAMAP-Rule" id="MF_00145"/>
    </source>
</evidence>
<dbReference type="HAMAP" id="MF_00145">
    <property type="entry name" value="Phosphoglyc_kinase"/>
    <property type="match status" value="1"/>
</dbReference>
<feature type="binding site" evidence="12 13">
    <location>
        <begin position="18"/>
        <end position="20"/>
    </location>
    <ligand>
        <name>substrate</name>
    </ligand>
</feature>
<organism evidence="16 17">
    <name type="scientific">Saprospira grandis (strain Lewin)</name>
    <dbReference type="NCBI Taxonomy" id="984262"/>
    <lineage>
        <taxon>Bacteria</taxon>
        <taxon>Pseudomonadati</taxon>
        <taxon>Bacteroidota</taxon>
        <taxon>Saprospiria</taxon>
        <taxon>Saprospirales</taxon>
        <taxon>Saprospiraceae</taxon>
        <taxon>Saprospira</taxon>
    </lineage>
</organism>
<feature type="binding site" evidence="13">
    <location>
        <position position="156"/>
    </location>
    <ligand>
        <name>(2R)-3-phosphoglycerate</name>
        <dbReference type="ChEBI" id="CHEBI:58272"/>
    </ligand>
</feature>
<evidence type="ECO:0000256" key="6">
    <source>
        <dbReference type="ARBA" id="ARBA00016471"/>
    </source>
</evidence>
<evidence type="ECO:0000256" key="7">
    <source>
        <dbReference type="ARBA" id="ARBA00022679"/>
    </source>
</evidence>
<dbReference type="SUPFAM" id="SSF53748">
    <property type="entry name" value="Phosphoglycerate kinase"/>
    <property type="match status" value="1"/>
</dbReference>
<dbReference type="GO" id="GO:0006094">
    <property type="term" value="P:gluconeogenesis"/>
    <property type="evidence" value="ECO:0007669"/>
    <property type="project" value="TreeGrafter"/>
</dbReference>
<evidence type="ECO:0000256" key="2">
    <source>
        <dbReference type="ARBA" id="ARBA00004838"/>
    </source>
</evidence>
<dbReference type="PIRSF" id="PIRSF000724">
    <property type="entry name" value="Pgk"/>
    <property type="match status" value="1"/>
</dbReference>
<dbReference type="GO" id="GO:0043531">
    <property type="term" value="F:ADP binding"/>
    <property type="evidence" value="ECO:0007669"/>
    <property type="project" value="TreeGrafter"/>
</dbReference>
<feature type="binding site" evidence="12">
    <location>
        <position position="156"/>
    </location>
    <ligand>
        <name>substrate</name>
    </ligand>
</feature>
<comment type="catalytic activity">
    <reaction evidence="1 12 15">
        <text>(2R)-3-phosphoglycerate + ATP = (2R)-3-phospho-glyceroyl phosphate + ADP</text>
        <dbReference type="Rhea" id="RHEA:14801"/>
        <dbReference type="ChEBI" id="CHEBI:30616"/>
        <dbReference type="ChEBI" id="CHEBI:57604"/>
        <dbReference type="ChEBI" id="CHEBI:58272"/>
        <dbReference type="ChEBI" id="CHEBI:456216"/>
        <dbReference type="EC" id="2.7.2.3"/>
    </reaction>
</comment>
<dbReference type="STRING" id="984262.SGRA_3984"/>
<keyword evidence="10 12" id="KW-0067">ATP-binding</keyword>
<evidence type="ECO:0000256" key="15">
    <source>
        <dbReference type="RuleBase" id="RU000532"/>
    </source>
</evidence>
<dbReference type="EMBL" id="CP002831">
    <property type="protein sequence ID" value="AFC26699.1"/>
    <property type="molecule type" value="Genomic_DNA"/>
</dbReference>
<feature type="binding site" evidence="12 14">
    <location>
        <position position="300"/>
    </location>
    <ligand>
        <name>ATP</name>
        <dbReference type="ChEBI" id="CHEBI:30616"/>
    </ligand>
</feature>
<dbReference type="KEGG" id="sgn:SGRA_3984"/>
<dbReference type="GO" id="GO:0005524">
    <property type="term" value="F:ATP binding"/>
    <property type="evidence" value="ECO:0007669"/>
    <property type="project" value="UniProtKB-KW"/>
</dbReference>
<sequence length="403" mass="43248">MKLSDLSLSNKRILVRLDLNCPLDGEQNISDDSRILAALPTIKYLIKEGGRLILCSHLGRPDKKRLPNGDIDRQRFSLAPIAQRLSELLDQAVFFQQDCIGPEVQAAAANLKNGQILLLENTRFYKEEKKGDKAFAAELAALADVYINDAFGTAHRAHASTAVVADFFLPQAKAIGLLMQKEVEQANKLLHEPQRPYLAIVGGAKVSDKILLLEKLVEKVDVLLIGGGMAYTLLKAQGAEVGASLVEDDKLDLAKNFLEKAAQKGIQVVLPEDSYIANEFSATAEKKLADNKNIPTGWMGLDIGPKAQAAFIAKIQQAASILWNGPMGVFEFAAFAEGTEKLGQAVVEATQKGAFSLVGGGDSVAALKKLGKAHAVSHLSTGGGATLEYLQGNELPGLKAIEQ</sequence>
<protein>
    <recommendedName>
        <fullName evidence="6 12">Phosphoglycerate kinase</fullName>
        <ecNumber evidence="5 12">2.7.2.3</ecNumber>
    </recommendedName>
</protein>
<feature type="binding site" evidence="12 14">
    <location>
        <position position="209"/>
    </location>
    <ligand>
        <name>ATP</name>
        <dbReference type="ChEBI" id="CHEBI:30616"/>
    </ligand>
</feature>
<comment type="subunit">
    <text evidence="4 12">Monomer.</text>
</comment>
<evidence type="ECO:0000256" key="9">
    <source>
        <dbReference type="ARBA" id="ARBA00022777"/>
    </source>
</evidence>
<evidence type="ECO:0000313" key="17">
    <source>
        <dbReference type="Proteomes" id="UP000007519"/>
    </source>
</evidence>
<dbReference type="GO" id="GO:0004618">
    <property type="term" value="F:phosphoglycerate kinase activity"/>
    <property type="evidence" value="ECO:0007669"/>
    <property type="project" value="UniProtKB-UniRule"/>
</dbReference>
<dbReference type="Pfam" id="PF00162">
    <property type="entry name" value="PGK"/>
    <property type="match status" value="1"/>
</dbReference>
<dbReference type="FunFam" id="3.40.50.1260:FF:000006">
    <property type="entry name" value="Phosphoglycerate kinase"/>
    <property type="match status" value="1"/>
</dbReference>
<dbReference type="InterPro" id="IPR001576">
    <property type="entry name" value="Phosphoglycerate_kinase"/>
</dbReference>
<evidence type="ECO:0000256" key="1">
    <source>
        <dbReference type="ARBA" id="ARBA00000642"/>
    </source>
</evidence>
<keyword evidence="7 12" id="KW-0808">Transferase</keyword>
<dbReference type="GO" id="GO:0005829">
    <property type="term" value="C:cytosol"/>
    <property type="evidence" value="ECO:0007669"/>
    <property type="project" value="TreeGrafter"/>
</dbReference>
<evidence type="ECO:0000256" key="4">
    <source>
        <dbReference type="ARBA" id="ARBA00011245"/>
    </source>
</evidence>
<reference evidence="16 17" key="1">
    <citation type="journal article" date="2012" name="Stand. Genomic Sci.">
        <title>Complete genome sequencing and analysis of Saprospira grandis str. Lewin, a predatory marine bacterium.</title>
        <authorList>
            <person name="Saw J.H."/>
            <person name="Yuryev A."/>
            <person name="Kanbe M."/>
            <person name="Hou S."/>
            <person name="Young A.G."/>
            <person name="Aizawa S."/>
            <person name="Alam M."/>
        </authorList>
    </citation>
    <scope>NUCLEOTIDE SEQUENCE [LARGE SCALE GENOMIC DNA]</scope>
    <source>
        <strain evidence="16 17">Lewin</strain>
    </source>
</reference>
<name>H6L8H4_SAPGL</name>
<keyword evidence="17" id="KW-1185">Reference proteome</keyword>
<feature type="binding site" evidence="12 13">
    <location>
        <begin position="57"/>
        <end position="60"/>
    </location>
    <ligand>
        <name>substrate</name>
    </ligand>
</feature>
<dbReference type="UniPathway" id="UPA00109">
    <property type="reaction ID" value="UER00185"/>
</dbReference>
<dbReference type="FunFam" id="3.40.50.1260:FF:000003">
    <property type="entry name" value="Phosphoglycerate kinase"/>
    <property type="match status" value="1"/>
</dbReference>
<feature type="binding site" evidence="12">
    <location>
        <position position="34"/>
    </location>
    <ligand>
        <name>substrate</name>
    </ligand>
</feature>
<feature type="binding site" evidence="13">
    <location>
        <position position="34"/>
    </location>
    <ligand>
        <name>(2R)-3-phosphoglycerate</name>
        <dbReference type="ChEBI" id="CHEBI:58272"/>
    </ligand>
</feature>
<comment type="pathway">
    <text evidence="2 12">Carbohydrate degradation; glycolysis; pyruvate from D-glyceraldehyde 3-phosphate: step 2/5.</text>
</comment>
<comment type="similarity">
    <text evidence="3 12 15">Belongs to the phosphoglycerate kinase family.</text>
</comment>
<feature type="binding site" evidence="12">
    <location>
        <position position="123"/>
    </location>
    <ligand>
        <name>substrate</name>
    </ligand>
</feature>
<evidence type="ECO:0000256" key="11">
    <source>
        <dbReference type="ARBA" id="ARBA00023152"/>
    </source>
</evidence>
<evidence type="ECO:0000313" key="16">
    <source>
        <dbReference type="EMBL" id="AFC26699.1"/>
    </source>
</evidence>
<evidence type="ECO:0000256" key="10">
    <source>
        <dbReference type="ARBA" id="ARBA00022840"/>
    </source>
</evidence>
<dbReference type="PRINTS" id="PR00477">
    <property type="entry name" value="PHGLYCKINASE"/>
</dbReference>
<dbReference type="EC" id="2.7.2.3" evidence="5 12"/>
<evidence type="ECO:0000256" key="3">
    <source>
        <dbReference type="ARBA" id="ARBA00008982"/>
    </source>
</evidence>
<dbReference type="Proteomes" id="UP000007519">
    <property type="component" value="Chromosome"/>
</dbReference>
<evidence type="ECO:0000256" key="13">
    <source>
        <dbReference type="PIRSR" id="PIRSR000724-1"/>
    </source>
</evidence>
<comment type="subcellular location">
    <subcellularLocation>
        <location evidence="12">Cytoplasm</location>
    </subcellularLocation>
</comment>
<proteinExistence type="inferred from homology"/>
<dbReference type="InterPro" id="IPR036043">
    <property type="entry name" value="Phosphoglycerate_kinase_sf"/>
</dbReference>
<accession>H6L8H4</accession>
<dbReference type="PANTHER" id="PTHR11406:SF23">
    <property type="entry name" value="PHOSPHOGLYCERATE KINASE 1, CHLOROPLASTIC-RELATED"/>
    <property type="match status" value="1"/>
</dbReference>
<keyword evidence="8 12" id="KW-0547">Nucleotide-binding</keyword>
<evidence type="ECO:0000256" key="5">
    <source>
        <dbReference type="ARBA" id="ARBA00013061"/>
    </source>
</evidence>
<keyword evidence="12" id="KW-0963">Cytoplasm</keyword>
<dbReference type="RefSeq" id="WP_015694281.1">
    <property type="nucleotide sequence ID" value="NC_016940.1"/>
</dbReference>
<dbReference type="GO" id="GO:0006096">
    <property type="term" value="P:glycolytic process"/>
    <property type="evidence" value="ECO:0007669"/>
    <property type="project" value="UniProtKB-UniRule"/>
</dbReference>
<keyword evidence="11 12" id="KW-0324">Glycolysis</keyword>
<keyword evidence="9 12" id="KW-0418">Kinase</keyword>
<feature type="binding site" evidence="12 14">
    <location>
        <begin position="360"/>
        <end position="363"/>
    </location>
    <ligand>
        <name>ATP</name>
        <dbReference type="ChEBI" id="CHEBI:30616"/>
    </ligand>
</feature>
<dbReference type="OrthoDB" id="9808460at2"/>
<feature type="binding site" evidence="13">
    <location>
        <position position="123"/>
    </location>
    <ligand>
        <name>(2R)-3-phosphoglycerate</name>
        <dbReference type="ChEBI" id="CHEBI:58272"/>
    </ligand>
</feature>
<dbReference type="HOGENOM" id="CLU_025427_0_2_10"/>
<feature type="binding site" evidence="12 14">
    <location>
        <position position="331"/>
    </location>
    <ligand>
        <name>ATP</name>
        <dbReference type="ChEBI" id="CHEBI:30616"/>
    </ligand>
</feature>
<dbReference type="InterPro" id="IPR015824">
    <property type="entry name" value="Phosphoglycerate_kinase_N"/>
</dbReference>
<evidence type="ECO:0000256" key="8">
    <source>
        <dbReference type="ARBA" id="ARBA00022741"/>
    </source>
</evidence>
<gene>
    <name evidence="12 16" type="primary">pgk</name>
    <name evidence="16" type="ordered locus">SGRA_3984</name>
</gene>
<dbReference type="PANTHER" id="PTHR11406">
    <property type="entry name" value="PHOSPHOGLYCERATE KINASE"/>
    <property type="match status" value="1"/>
</dbReference>
<dbReference type="AlphaFoldDB" id="H6L8H4"/>
<dbReference type="eggNOG" id="COG0126">
    <property type="taxonomic scope" value="Bacteria"/>
</dbReference>
<evidence type="ECO:0000256" key="14">
    <source>
        <dbReference type="PIRSR" id="PIRSR000724-2"/>
    </source>
</evidence>